<dbReference type="AlphaFoldDB" id="A0A3A9ZJE2"/>
<keyword evidence="2" id="KW-1185">Reference proteome</keyword>
<proteinExistence type="predicted"/>
<comment type="caution">
    <text evidence="1">The sequence shown here is derived from an EMBL/GenBank/DDBJ whole genome shotgun (WGS) entry which is preliminary data.</text>
</comment>
<gene>
    <name evidence="1" type="ORF">D7223_10840</name>
</gene>
<evidence type="ECO:0000313" key="2">
    <source>
        <dbReference type="Proteomes" id="UP000281726"/>
    </source>
</evidence>
<accession>A0A3A9ZJE2</accession>
<protein>
    <submittedName>
        <fullName evidence="1">Uncharacterized protein</fullName>
    </submittedName>
</protein>
<organism evidence="1 2">
    <name type="scientific">Micromonospora endolithica</name>
    <dbReference type="NCBI Taxonomy" id="230091"/>
    <lineage>
        <taxon>Bacteria</taxon>
        <taxon>Bacillati</taxon>
        <taxon>Actinomycetota</taxon>
        <taxon>Actinomycetes</taxon>
        <taxon>Micromonosporales</taxon>
        <taxon>Micromonosporaceae</taxon>
        <taxon>Micromonospora</taxon>
    </lineage>
</organism>
<dbReference type="Proteomes" id="UP000281726">
    <property type="component" value="Unassembled WGS sequence"/>
</dbReference>
<reference evidence="1 2" key="1">
    <citation type="journal article" date="2004" name="Syst. Appl. Microbiol.">
        <title>Cryptoendolithic actinomycetes from antarctic sandstone rock samples: Micromonospora endolithica sp. nov. and two isolates related to Micromonospora coerulea Jensen 1932.</title>
        <authorList>
            <person name="Hirsch P."/>
            <person name="Mevs U."/>
            <person name="Kroppenstedt R.M."/>
            <person name="Schumann P."/>
            <person name="Stackebrandt E."/>
        </authorList>
    </citation>
    <scope>NUCLEOTIDE SEQUENCE [LARGE SCALE GENOMIC DNA]</scope>
    <source>
        <strain evidence="1 2">JCM 12677</strain>
    </source>
</reference>
<dbReference type="EMBL" id="RBAK01000003">
    <property type="protein sequence ID" value="RKN48481.1"/>
    <property type="molecule type" value="Genomic_DNA"/>
</dbReference>
<evidence type="ECO:0000313" key="1">
    <source>
        <dbReference type="EMBL" id="RKN48481.1"/>
    </source>
</evidence>
<sequence>MPTKEQWGEICSGIVSRGGDVVDVAREVARVAPEDRSEQYVAVVALRDVCGLRVAQMTEILRWLSGDLAEDELRNLVPLGPQPRA</sequence>
<name>A0A3A9ZJE2_9ACTN</name>